<dbReference type="SUPFAM" id="SSF54534">
    <property type="entry name" value="FKBP-like"/>
    <property type="match status" value="1"/>
</dbReference>
<keyword evidence="1" id="KW-0732">Signal</keyword>
<feature type="chain" id="PRO_5046150260" description="Peptidylprolyl isomerase" evidence="1">
    <location>
        <begin position="25"/>
        <end position="310"/>
    </location>
</feature>
<dbReference type="EMBL" id="JAGTUK010000003">
    <property type="protein sequence ID" value="MBS0024935.1"/>
    <property type="molecule type" value="Genomic_DNA"/>
</dbReference>
<accession>A0ABS5IPM7</accession>
<name>A0ABS5IPM7_9MICO</name>
<feature type="signal peptide" evidence="1">
    <location>
        <begin position="1"/>
        <end position="24"/>
    </location>
</feature>
<evidence type="ECO:0000256" key="1">
    <source>
        <dbReference type="SAM" id="SignalP"/>
    </source>
</evidence>
<evidence type="ECO:0008006" key="4">
    <source>
        <dbReference type="Google" id="ProtNLM"/>
    </source>
</evidence>
<sequence length="310" mass="31900">MRKSSAVLATLSLAAVALTGCSVAAPSADASCDRTSHANGIGDAVTVEGDVGSAPDVEIYSPLRLTETSFTDAVTGEGRRIVDDTQPLIIQLSIYSGETGEQVFKTSYDSDSTRASSIDSWASQAPGLAEVLECATAGTRVVAGLTPKDFGAANLQGFGMAEDDIAVFVVDVVKAFHSRAEGSLQFNDAQGMPTVVRAPDGTPGVIIPDSAAPKKQVVQNLILGDGEKVAKDDAPLVHFTAVGWDDKKVIQSSWGQQAVDQMAQIAPPVAEALVGQPVGSQVLVVLPKTENSVAMAVVVDILGIAPASAP</sequence>
<dbReference type="RefSeq" id="WP_211544215.1">
    <property type="nucleotide sequence ID" value="NZ_JAGTUK010000003.1"/>
</dbReference>
<reference evidence="2 3" key="1">
    <citation type="submission" date="2021-04" db="EMBL/GenBank/DDBJ databases">
        <title>Whole genome analysis of root endophytic bacterium Microbacterium paraoxydans ku-mp colonizing RP-bio226 rice variety.</title>
        <authorList>
            <person name="Ulaganathan K."/>
            <person name="Latha B."/>
        </authorList>
    </citation>
    <scope>NUCLEOTIDE SEQUENCE [LARGE SCALE GENOMIC DNA]</scope>
    <source>
        <strain evidence="3">ku-mp</strain>
    </source>
</reference>
<evidence type="ECO:0000313" key="2">
    <source>
        <dbReference type="EMBL" id="MBS0024935.1"/>
    </source>
</evidence>
<organism evidence="2 3">
    <name type="scientific">Microbacterium paraoxydans</name>
    <dbReference type="NCBI Taxonomy" id="199592"/>
    <lineage>
        <taxon>Bacteria</taxon>
        <taxon>Bacillati</taxon>
        <taxon>Actinomycetota</taxon>
        <taxon>Actinomycetes</taxon>
        <taxon>Micrococcales</taxon>
        <taxon>Microbacteriaceae</taxon>
        <taxon>Microbacterium</taxon>
    </lineage>
</organism>
<comment type="caution">
    <text evidence="2">The sequence shown here is derived from an EMBL/GenBank/DDBJ whole genome shotgun (WGS) entry which is preliminary data.</text>
</comment>
<dbReference type="PROSITE" id="PS51257">
    <property type="entry name" value="PROKAR_LIPOPROTEIN"/>
    <property type="match status" value="1"/>
</dbReference>
<evidence type="ECO:0000313" key="3">
    <source>
        <dbReference type="Proteomes" id="UP000678243"/>
    </source>
</evidence>
<dbReference type="InterPro" id="IPR046357">
    <property type="entry name" value="PPIase_dom_sf"/>
</dbReference>
<dbReference type="Gene3D" id="3.10.50.40">
    <property type="match status" value="1"/>
</dbReference>
<keyword evidence="3" id="KW-1185">Reference proteome</keyword>
<protein>
    <recommendedName>
        <fullName evidence="4">Peptidylprolyl isomerase</fullName>
    </recommendedName>
</protein>
<gene>
    <name evidence="2" type="ORF">KE274_12545</name>
</gene>
<proteinExistence type="predicted"/>
<dbReference type="Proteomes" id="UP000678243">
    <property type="component" value="Unassembled WGS sequence"/>
</dbReference>